<dbReference type="Gene3D" id="2.40.128.270">
    <property type="match status" value="1"/>
</dbReference>
<dbReference type="PANTHER" id="PTHR35535">
    <property type="entry name" value="HEAT SHOCK PROTEIN HSLJ"/>
    <property type="match status" value="1"/>
</dbReference>
<dbReference type="EMBL" id="CP060244">
    <property type="protein sequence ID" value="QNT78680.1"/>
    <property type="molecule type" value="Genomic_DNA"/>
</dbReference>
<protein>
    <submittedName>
        <fullName evidence="3">META domain protein</fullName>
    </submittedName>
</protein>
<evidence type="ECO:0000313" key="3">
    <source>
        <dbReference type="EMBL" id="QNT78680.1"/>
    </source>
</evidence>
<evidence type="ECO:0000313" key="4">
    <source>
        <dbReference type="Proteomes" id="UP000516349"/>
    </source>
</evidence>
<reference evidence="3 4" key="1">
    <citation type="submission" date="2020-08" db="EMBL/GenBank/DDBJ databases">
        <title>Complete genome sequence of Entomobacter blattae G55GP.</title>
        <authorList>
            <person name="Poehlein A."/>
            <person name="Guzman J."/>
            <person name="Daniel R."/>
            <person name="Vilcinskas A."/>
        </authorList>
    </citation>
    <scope>NUCLEOTIDE SEQUENCE [LARGE SCALE GENOMIC DNA]</scope>
    <source>
        <strain evidence="3 4">G55GP</strain>
    </source>
</reference>
<keyword evidence="1" id="KW-0472">Membrane</keyword>
<dbReference type="PANTHER" id="PTHR35535:SF1">
    <property type="entry name" value="HEAT SHOCK PROTEIN HSLJ"/>
    <property type="match status" value="1"/>
</dbReference>
<evidence type="ECO:0000256" key="1">
    <source>
        <dbReference type="SAM" id="Phobius"/>
    </source>
</evidence>
<dbReference type="KEGG" id="ebla:JGUZn3_14560"/>
<keyword evidence="4" id="KW-1185">Reference proteome</keyword>
<dbReference type="InterPro" id="IPR038670">
    <property type="entry name" value="HslJ-like_sf"/>
</dbReference>
<accession>A0A7H1NSC0</accession>
<feature type="domain" description="DUF306" evidence="2">
    <location>
        <begin position="77"/>
        <end position="184"/>
    </location>
</feature>
<sequence length="195" mass="22079">MPIIIAFLAIPPPHILSVMDMVYTSLKSALTNYKIGLSFSTFAFYAVMVSPLYILGSAYGVTAYAQQNPQQTPQKNRLTSTQWKLAFLYGNRVPDAKYNMEPRIVFDPAANRFMGSGTCNRFIGQYSSSGTSLTLHPVATTKRMCLDHTMMETENKFFTMLTQTVRYEITDRFLYFFDQSGKKIGQLSEKKIVTP</sequence>
<dbReference type="Proteomes" id="UP000516349">
    <property type="component" value="Chromosome"/>
</dbReference>
<dbReference type="InterPro" id="IPR005184">
    <property type="entry name" value="DUF306_Meta_HslJ"/>
</dbReference>
<gene>
    <name evidence="3" type="ORF">JGUZn3_14560</name>
</gene>
<dbReference type="InterPro" id="IPR053147">
    <property type="entry name" value="Hsp_HslJ-like"/>
</dbReference>
<organism evidence="3 4">
    <name type="scientific">Entomobacter blattae</name>
    <dbReference type="NCBI Taxonomy" id="2762277"/>
    <lineage>
        <taxon>Bacteria</taxon>
        <taxon>Pseudomonadati</taxon>
        <taxon>Pseudomonadota</taxon>
        <taxon>Alphaproteobacteria</taxon>
        <taxon>Acetobacterales</taxon>
        <taxon>Acetobacteraceae</taxon>
        <taxon>Entomobacter</taxon>
    </lineage>
</organism>
<feature type="transmembrane region" description="Helical" evidence="1">
    <location>
        <begin position="42"/>
        <end position="65"/>
    </location>
</feature>
<evidence type="ECO:0000259" key="2">
    <source>
        <dbReference type="Pfam" id="PF03724"/>
    </source>
</evidence>
<keyword evidence="1" id="KW-1133">Transmembrane helix</keyword>
<dbReference type="Pfam" id="PF03724">
    <property type="entry name" value="META"/>
    <property type="match status" value="1"/>
</dbReference>
<keyword evidence="1" id="KW-0812">Transmembrane</keyword>
<dbReference type="RefSeq" id="WP_203412922.1">
    <property type="nucleotide sequence ID" value="NZ_CP060244.1"/>
</dbReference>
<proteinExistence type="predicted"/>
<name>A0A7H1NSC0_9PROT</name>
<dbReference type="AlphaFoldDB" id="A0A7H1NSC0"/>